<evidence type="ECO:0000256" key="3">
    <source>
        <dbReference type="ARBA" id="ARBA00022692"/>
    </source>
</evidence>
<feature type="transmembrane region" description="Helical" evidence="6">
    <location>
        <begin position="40"/>
        <end position="63"/>
    </location>
</feature>
<gene>
    <name evidence="7" type="ORF">DIC66_11590</name>
</gene>
<feature type="transmembrane region" description="Helical" evidence="6">
    <location>
        <begin position="75"/>
        <end position="92"/>
    </location>
</feature>
<dbReference type="OrthoDB" id="9804822at2"/>
<dbReference type="GO" id="GO:0015171">
    <property type="term" value="F:amino acid transmembrane transporter activity"/>
    <property type="evidence" value="ECO:0007669"/>
    <property type="project" value="TreeGrafter"/>
</dbReference>
<keyword evidence="8" id="KW-1185">Reference proteome</keyword>
<keyword evidence="2" id="KW-1003">Cell membrane</keyword>
<dbReference type="PIRSF" id="PIRSF006324">
    <property type="entry name" value="LeuE"/>
    <property type="match status" value="1"/>
</dbReference>
<name>A0A3E1RDI0_9BURK</name>
<dbReference type="PANTHER" id="PTHR30086">
    <property type="entry name" value="ARGININE EXPORTER PROTEIN ARGO"/>
    <property type="match status" value="1"/>
</dbReference>
<evidence type="ECO:0000256" key="2">
    <source>
        <dbReference type="ARBA" id="ARBA00022475"/>
    </source>
</evidence>
<keyword evidence="3 6" id="KW-0812">Transmembrane</keyword>
<keyword evidence="5 6" id="KW-0472">Membrane</keyword>
<evidence type="ECO:0000256" key="1">
    <source>
        <dbReference type="ARBA" id="ARBA00004651"/>
    </source>
</evidence>
<feature type="transmembrane region" description="Helical" evidence="6">
    <location>
        <begin position="144"/>
        <end position="166"/>
    </location>
</feature>
<dbReference type="GO" id="GO:0005886">
    <property type="term" value="C:plasma membrane"/>
    <property type="evidence" value="ECO:0007669"/>
    <property type="project" value="UniProtKB-SubCell"/>
</dbReference>
<dbReference type="EMBL" id="QFZK01000006">
    <property type="protein sequence ID" value="RFO96660.1"/>
    <property type="molecule type" value="Genomic_DNA"/>
</dbReference>
<dbReference type="RefSeq" id="WP_117177322.1">
    <property type="nucleotide sequence ID" value="NZ_QFZK01000006.1"/>
</dbReference>
<reference evidence="7 8" key="1">
    <citation type="submission" date="2018-05" db="EMBL/GenBank/DDBJ databases">
        <title>Rhodoferax soyangensis sp.nov., isolated from an oligotrophic freshwater lake.</title>
        <authorList>
            <person name="Park M."/>
        </authorList>
    </citation>
    <scope>NUCLEOTIDE SEQUENCE [LARGE SCALE GENOMIC DNA]</scope>
    <source>
        <strain evidence="7 8">IMCC26218</strain>
    </source>
</reference>
<dbReference type="PANTHER" id="PTHR30086:SF20">
    <property type="entry name" value="ARGININE EXPORTER PROTEIN ARGO-RELATED"/>
    <property type="match status" value="1"/>
</dbReference>
<dbReference type="Pfam" id="PF01810">
    <property type="entry name" value="LysE"/>
    <property type="match status" value="1"/>
</dbReference>
<evidence type="ECO:0000256" key="5">
    <source>
        <dbReference type="ARBA" id="ARBA00023136"/>
    </source>
</evidence>
<accession>A0A3E1RDI0</accession>
<evidence type="ECO:0000313" key="7">
    <source>
        <dbReference type="EMBL" id="RFO96660.1"/>
    </source>
</evidence>
<dbReference type="Proteomes" id="UP000260665">
    <property type="component" value="Unassembled WGS sequence"/>
</dbReference>
<evidence type="ECO:0000313" key="8">
    <source>
        <dbReference type="Proteomes" id="UP000260665"/>
    </source>
</evidence>
<evidence type="ECO:0000256" key="4">
    <source>
        <dbReference type="ARBA" id="ARBA00022989"/>
    </source>
</evidence>
<organism evidence="7 8">
    <name type="scientific">Rhodoferax lacus</name>
    <dbReference type="NCBI Taxonomy" id="2184758"/>
    <lineage>
        <taxon>Bacteria</taxon>
        <taxon>Pseudomonadati</taxon>
        <taxon>Pseudomonadota</taxon>
        <taxon>Betaproteobacteria</taxon>
        <taxon>Burkholderiales</taxon>
        <taxon>Comamonadaceae</taxon>
        <taxon>Rhodoferax</taxon>
    </lineage>
</organism>
<evidence type="ECO:0000256" key="6">
    <source>
        <dbReference type="SAM" id="Phobius"/>
    </source>
</evidence>
<protein>
    <submittedName>
        <fullName evidence="7">Lysine transporter LysE</fullName>
    </submittedName>
</protein>
<dbReference type="InterPro" id="IPR001123">
    <property type="entry name" value="LeuE-type"/>
</dbReference>
<proteinExistence type="predicted"/>
<sequence>MIPYSTLTVFVGAVLLLLMSPGPNMAFVLAHGASYGWRGGAAAALGIGAADLVLTALTAAGITAIVMQWSYAFDLIRFTGVLYLMWMAWMALKRSVSVVTPSAIQTSLWSVFLRAMLNSLLNPKALLFFMVFLPQFVEANATSVMNQVVCLGVVLTIIAVSFHLVLGSLGGAIQRRVSRLQGVAHWQSRGLAVVLFLLALRLALSSRPR</sequence>
<feature type="transmembrane region" description="Helical" evidence="6">
    <location>
        <begin position="186"/>
        <end position="204"/>
    </location>
</feature>
<dbReference type="AlphaFoldDB" id="A0A3E1RDI0"/>
<keyword evidence="4 6" id="KW-1133">Transmembrane helix</keyword>
<comment type="subcellular location">
    <subcellularLocation>
        <location evidence="1">Cell membrane</location>
        <topology evidence="1">Multi-pass membrane protein</topology>
    </subcellularLocation>
</comment>
<comment type="caution">
    <text evidence="7">The sequence shown here is derived from an EMBL/GenBank/DDBJ whole genome shotgun (WGS) entry which is preliminary data.</text>
</comment>